<feature type="domain" description="Metallo-beta-lactamase" evidence="1">
    <location>
        <begin position="28"/>
        <end position="191"/>
    </location>
</feature>
<dbReference type="Gene3D" id="3.60.15.10">
    <property type="entry name" value="Ribonuclease Z/Hydroxyacylglutathione hydrolase-like"/>
    <property type="match status" value="1"/>
</dbReference>
<name>A0A1S1LY74_MYCCH</name>
<dbReference type="EMBL" id="MLIQ01000006">
    <property type="protein sequence ID" value="OHU60790.1"/>
    <property type="molecule type" value="Genomic_DNA"/>
</dbReference>
<dbReference type="GO" id="GO:0016787">
    <property type="term" value="F:hydrolase activity"/>
    <property type="evidence" value="ECO:0007669"/>
    <property type="project" value="UniProtKB-KW"/>
</dbReference>
<dbReference type="InterPro" id="IPR001279">
    <property type="entry name" value="Metallo-B-lactamas"/>
</dbReference>
<comment type="caution">
    <text evidence="2">The sequence shown here is derived from an EMBL/GenBank/DDBJ whole genome shotgun (WGS) entry which is preliminary data.</text>
</comment>
<dbReference type="PANTHER" id="PTHR42773">
    <property type="entry name" value="METALLO-BETA-LACTAMASE-RELATED"/>
    <property type="match status" value="1"/>
</dbReference>
<keyword evidence="2" id="KW-0378">Hydrolase</keyword>
<protein>
    <submittedName>
        <fullName evidence="2">MBL fold metallo-hydrolase</fullName>
    </submittedName>
</protein>
<evidence type="ECO:0000313" key="3">
    <source>
        <dbReference type="Proteomes" id="UP000180043"/>
    </source>
</evidence>
<organism evidence="2 3">
    <name type="scientific">Mycobacteroides chelonae</name>
    <name type="common">Mycobacterium chelonae</name>
    <dbReference type="NCBI Taxonomy" id="1774"/>
    <lineage>
        <taxon>Bacteria</taxon>
        <taxon>Bacillati</taxon>
        <taxon>Actinomycetota</taxon>
        <taxon>Actinomycetes</taxon>
        <taxon>Mycobacteriales</taxon>
        <taxon>Mycobacteriaceae</taxon>
        <taxon>Mycobacteroides</taxon>
    </lineage>
</organism>
<dbReference type="InterPro" id="IPR036866">
    <property type="entry name" value="RibonucZ/Hydroxyglut_hydro"/>
</dbReference>
<dbReference type="AlphaFoldDB" id="A0A1S1LY74"/>
<evidence type="ECO:0000259" key="1">
    <source>
        <dbReference type="SMART" id="SM00849"/>
    </source>
</evidence>
<sequence length="219" mass="23761">MTTKTSNVRQIRSDLWETRTDNPFPGLTTHAYLWVRPEGNVLFYSPATEADFEAIAELGGVAHQYLSHQDEAGPMLAVVKQRFGSKLHASAREEGEISTHTDIDVPTTQRHVDENGVEVIPTPGHSAGSTSYLVTGADGEKYLFTGDTMFPTEAGSWSTFLVPGRGSADELSASLDLLADTVPNVVISSAYGGDTAVYELTPGRWGEFIAQARQSLQRD</sequence>
<accession>A0A1S1LY74</accession>
<dbReference type="SUPFAM" id="SSF56281">
    <property type="entry name" value="Metallo-hydrolase/oxidoreductase"/>
    <property type="match status" value="1"/>
</dbReference>
<reference evidence="2 3" key="1">
    <citation type="submission" date="2016-10" db="EMBL/GenBank/DDBJ databases">
        <title>Evaluation of Human, Veterinary and Environmental Mycobacterium chelonae Isolates by Core Genome Phylogenomic Analysis, Targeted Gene Comparison, and Anti-microbial Susceptibility Patterns: A Tale of Mistaken Identities.</title>
        <authorList>
            <person name="Fogelson S.B."/>
            <person name="Camus A.C."/>
            <person name="Lorenz W."/>
            <person name="Vasireddy R."/>
            <person name="Vasireddy S."/>
            <person name="Smith T."/>
            <person name="Brown-Elliott B.A."/>
            <person name="Wallace R.J.Jr."/>
            <person name="Hasan N.A."/>
            <person name="Reischl U."/>
            <person name="Sanchez S."/>
        </authorList>
    </citation>
    <scope>NUCLEOTIDE SEQUENCE [LARGE SCALE GENOMIC DNA]</scope>
    <source>
        <strain evidence="2 3">15515</strain>
    </source>
</reference>
<dbReference type="PANTHER" id="PTHR42773:SF1">
    <property type="entry name" value="METALLO-BETA-LACTAMASE FAMILY PROTEIN"/>
    <property type="match status" value="1"/>
</dbReference>
<dbReference type="SMART" id="SM00849">
    <property type="entry name" value="Lactamase_B"/>
    <property type="match status" value="1"/>
</dbReference>
<gene>
    <name evidence="2" type="ORF">BKG82_01480</name>
</gene>
<dbReference type="Proteomes" id="UP000180043">
    <property type="component" value="Unassembled WGS sequence"/>
</dbReference>
<evidence type="ECO:0000313" key="2">
    <source>
        <dbReference type="EMBL" id="OHU60790.1"/>
    </source>
</evidence>
<dbReference type="Pfam" id="PF00753">
    <property type="entry name" value="Lactamase_B"/>
    <property type="match status" value="1"/>
</dbReference>
<dbReference type="RefSeq" id="WP_057968292.1">
    <property type="nucleotide sequence ID" value="NZ_MLII01000034.1"/>
</dbReference>
<proteinExistence type="predicted"/>